<accession>A0A9D3PN11</accession>
<feature type="compositionally biased region" description="Basic and acidic residues" evidence="1">
    <location>
        <begin position="1"/>
        <end position="10"/>
    </location>
</feature>
<proteinExistence type="predicted"/>
<gene>
    <name evidence="2" type="ORF">MATL_G00205970</name>
</gene>
<dbReference type="InterPro" id="IPR031667">
    <property type="entry name" value="RDD1"/>
</dbReference>
<name>A0A9D3PN11_MEGAT</name>
<protein>
    <submittedName>
        <fullName evidence="2">Uncharacterized protein</fullName>
    </submittedName>
</protein>
<keyword evidence="3" id="KW-1185">Reference proteome</keyword>
<dbReference type="PANTHER" id="PTHR14680:SF1">
    <property type="entry name" value="REQUIRED FOR DRUG-INDUCED DEATH PROTEIN 1"/>
    <property type="match status" value="1"/>
</dbReference>
<evidence type="ECO:0000313" key="3">
    <source>
        <dbReference type="Proteomes" id="UP001046870"/>
    </source>
</evidence>
<dbReference type="PANTHER" id="PTHR14680">
    <property type="entry name" value="SI:DKEY-126G1.9-RELATED"/>
    <property type="match status" value="1"/>
</dbReference>
<reference evidence="2" key="1">
    <citation type="submission" date="2021-01" db="EMBL/GenBank/DDBJ databases">
        <authorList>
            <person name="Zahm M."/>
            <person name="Roques C."/>
            <person name="Cabau C."/>
            <person name="Klopp C."/>
            <person name="Donnadieu C."/>
            <person name="Jouanno E."/>
            <person name="Lampietro C."/>
            <person name="Louis A."/>
            <person name="Herpin A."/>
            <person name="Echchiki A."/>
            <person name="Berthelot C."/>
            <person name="Parey E."/>
            <person name="Roest-Crollius H."/>
            <person name="Braasch I."/>
            <person name="Postlethwait J."/>
            <person name="Bobe J."/>
            <person name="Montfort J."/>
            <person name="Bouchez O."/>
            <person name="Begum T."/>
            <person name="Mejri S."/>
            <person name="Adams A."/>
            <person name="Chen W.-J."/>
            <person name="Guiguen Y."/>
        </authorList>
    </citation>
    <scope>NUCLEOTIDE SEQUENCE</scope>
    <source>
        <strain evidence="2">YG-15Mar2019-1</strain>
        <tissue evidence="2">Brain</tissue>
    </source>
</reference>
<evidence type="ECO:0000256" key="1">
    <source>
        <dbReference type="SAM" id="MobiDB-lite"/>
    </source>
</evidence>
<dbReference type="AlphaFoldDB" id="A0A9D3PN11"/>
<dbReference type="Proteomes" id="UP001046870">
    <property type="component" value="Chromosome 18"/>
</dbReference>
<dbReference type="OrthoDB" id="8904409at2759"/>
<dbReference type="EMBL" id="JAFDVH010000018">
    <property type="protein sequence ID" value="KAG7461052.1"/>
    <property type="molecule type" value="Genomic_DNA"/>
</dbReference>
<evidence type="ECO:0000313" key="2">
    <source>
        <dbReference type="EMBL" id="KAG7461052.1"/>
    </source>
</evidence>
<feature type="region of interest" description="Disordered" evidence="1">
    <location>
        <begin position="1"/>
        <end position="25"/>
    </location>
</feature>
<dbReference type="Pfam" id="PF15828">
    <property type="entry name" value="RDD1"/>
    <property type="match status" value="1"/>
</dbReference>
<comment type="caution">
    <text evidence="2">The sequence shown here is derived from an EMBL/GenBank/DDBJ whole genome shotgun (WGS) entry which is preliminary data.</text>
</comment>
<organism evidence="2 3">
    <name type="scientific">Megalops atlanticus</name>
    <name type="common">Tarpon</name>
    <name type="synonym">Clupea gigantea</name>
    <dbReference type="NCBI Taxonomy" id="7932"/>
    <lineage>
        <taxon>Eukaryota</taxon>
        <taxon>Metazoa</taxon>
        <taxon>Chordata</taxon>
        <taxon>Craniata</taxon>
        <taxon>Vertebrata</taxon>
        <taxon>Euteleostomi</taxon>
        <taxon>Actinopterygii</taxon>
        <taxon>Neopterygii</taxon>
        <taxon>Teleostei</taxon>
        <taxon>Elopiformes</taxon>
        <taxon>Megalopidae</taxon>
        <taxon>Megalops</taxon>
    </lineage>
</organism>
<sequence length="83" mass="9738">MTKEREKYEPLVEDDEVREQRKEEKRIKKKQKYKKYRKNVGKALQFSWKCLLAGLQSFTTGYATPLSAAASFIPDLHTARSRS</sequence>